<comment type="caution">
    <text evidence="1">The sequence shown here is derived from an EMBL/GenBank/DDBJ whole genome shotgun (WGS) entry which is preliminary data.</text>
</comment>
<name>A0ABS4QHS9_9NOCA</name>
<dbReference type="RefSeq" id="WP_209892262.1">
    <property type="nucleotide sequence ID" value="NZ_JAGGMR010000001.1"/>
</dbReference>
<sequence>MLDQVEIAHALKDKNYFHSLRPAEQEAVVTAGGIGAVDISDESLESVSSGLEGGSQMLYTGTDAQEEGGSQTMIICTC</sequence>
<dbReference type="EMBL" id="JAGGMR010000001">
    <property type="protein sequence ID" value="MBP2191128.1"/>
    <property type="molecule type" value="Genomic_DNA"/>
</dbReference>
<gene>
    <name evidence="1" type="ORF">BJ987_004029</name>
</gene>
<organism evidence="1 2">
    <name type="scientific">Nocardia goodfellowii</name>
    <dbReference type="NCBI Taxonomy" id="882446"/>
    <lineage>
        <taxon>Bacteria</taxon>
        <taxon>Bacillati</taxon>
        <taxon>Actinomycetota</taxon>
        <taxon>Actinomycetes</taxon>
        <taxon>Mycobacteriales</taxon>
        <taxon>Nocardiaceae</taxon>
        <taxon>Nocardia</taxon>
    </lineage>
</organism>
<proteinExistence type="predicted"/>
<accession>A0ABS4QHS9</accession>
<dbReference type="Proteomes" id="UP001519325">
    <property type="component" value="Unassembled WGS sequence"/>
</dbReference>
<evidence type="ECO:0000313" key="2">
    <source>
        <dbReference type="Proteomes" id="UP001519325"/>
    </source>
</evidence>
<keyword evidence="2" id="KW-1185">Reference proteome</keyword>
<protein>
    <submittedName>
        <fullName evidence="1">Uncharacterized protein</fullName>
    </submittedName>
</protein>
<reference evidence="1 2" key="1">
    <citation type="submission" date="2021-03" db="EMBL/GenBank/DDBJ databases">
        <title>Sequencing the genomes of 1000 actinobacteria strains.</title>
        <authorList>
            <person name="Klenk H.-P."/>
        </authorList>
    </citation>
    <scope>NUCLEOTIDE SEQUENCE [LARGE SCALE GENOMIC DNA]</scope>
    <source>
        <strain evidence="1 2">DSM 45516</strain>
    </source>
</reference>
<evidence type="ECO:0000313" key="1">
    <source>
        <dbReference type="EMBL" id="MBP2191128.1"/>
    </source>
</evidence>